<dbReference type="EMBL" id="FOSZ01000002">
    <property type="protein sequence ID" value="SFK77209.1"/>
    <property type="molecule type" value="Genomic_DNA"/>
</dbReference>
<proteinExistence type="predicted"/>
<dbReference type="STRING" id="1280847.SAMN04488036_102113"/>
<keyword evidence="2" id="KW-1185">Reference proteome</keyword>
<protein>
    <submittedName>
        <fullName evidence="1">Uncharacterized protein</fullName>
    </submittedName>
</protein>
<name>A0A1I4CAA8_9RHOB</name>
<reference evidence="2" key="1">
    <citation type="submission" date="2016-10" db="EMBL/GenBank/DDBJ databases">
        <authorList>
            <person name="Varghese N."/>
            <person name="Submissions S."/>
        </authorList>
    </citation>
    <scope>NUCLEOTIDE SEQUENCE [LARGE SCALE GENOMIC DNA]</scope>
    <source>
        <strain evidence="2">DSM 28453</strain>
    </source>
</reference>
<gene>
    <name evidence="1" type="ORF">SAMN04488036_102113</name>
</gene>
<accession>A0A1I4CAA8</accession>
<dbReference type="OrthoDB" id="8480350at2"/>
<dbReference type="RefSeq" id="WP_093321649.1">
    <property type="nucleotide sequence ID" value="NZ_FOSZ01000002.1"/>
</dbReference>
<dbReference type="Proteomes" id="UP000198851">
    <property type="component" value="Unassembled WGS sequence"/>
</dbReference>
<dbReference type="AlphaFoldDB" id="A0A1I4CAA8"/>
<organism evidence="1 2">
    <name type="scientific">Shimia haliotis</name>
    <dbReference type="NCBI Taxonomy" id="1280847"/>
    <lineage>
        <taxon>Bacteria</taxon>
        <taxon>Pseudomonadati</taxon>
        <taxon>Pseudomonadota</taxon>
        <taxon>Alphaproteobacteria</taxon>
        <taxon>Rhodobacterales</taxon>
        <taxon>Roseobacteraceae</taxon>
    </lineage>
</organism>
<sequence length="140" mass="15490">MRFHPQKEPEILATKSGIPAKNPKSEILPKSEIWLLSSNYSVLRVSLRISDASFRNPGAILNSDAISIAYSGFQDFGKAPLKGWVDSPARRELHHPPLGILLGPKFWLKINPTTAARTAKHMTTVVFHLSSPPEKETTHG</sequence>
<evidence type="ECO:0000313" key="2">
    <source>
        <dbReference type="Proteomes" id="UP000198851"/>
    </source>
</evidence>
<evidence type="ECO:0000313" key="1">
    <source>
        <dbReference type="EMBL" id="SFK77209.1"/>
    </source>
</evidence>